<organism evidence="1 2">
    <name type="scientific">[Candida] jaroonii</name>
    <dbReference type="NCBI Taxonomy" id="467808"/>
    <lineage>
        <taxon>Eukaryota</taxon>
        <taxon>Fungi</taxon>
        <taxon>Dikarya</taxon>
        <taxon>Ascomycota</taxon>
        <taxon>Saccharomycotina</taxon>
        <taxon>Pichiomycetes</taxon>
        <taxon>Debaryomycetaceae</taxon>
        <taxon>Yamadazyma</taxon>
    </lineage>
</organism>
<sequence>MFSFAKKLVDRFDTKEPSDDSYFKNTLQLNNRGYGLRVLSVEPHSIGQQLGLESWFDYIIRINNHELPMLNPSISNYPYNINDDGTINYGGNATQDQASMVDFNAIHQEIQNISKSSKHLIIDVWNAKGGVMRQLYVPLEASDSSDTEDHQSNSLIPKEFKKIGINLQSQHLNTATYVWRILNTHQESPAFQAQLIPYSDYIIGCDSAFPDDPYGKGLLSQGGESLLSRTVLNYYNYNLEKCQDNFVPITLYVYNHDYDILRPVTVNLTKFWGSGQNKGILGCDVGYGLLHRIPEVIGKFENEKMTDDVLFENKDDYQYNSTPIAPPSENSFTPMASIPPPSMTAPPPKSKKKKHTRPTVDLSSYMNEELEKSKDTDNTTTSDSPVPPPPKAT</sequence>
<accession>A0ACA9Y4T0</accession>
<evidence type="ECO:0000313" key="1">
    <source>
        <dbReference type="EMBL" id="CAH6719939.1"/>
    </source>
</evidence>
<protein>
    <submittedName>
        <fullName evidence="1">GRASP65 homolog protein 1</fullName>
    </submittedName>
</protein>
<evidence type="ECO:0000313" key="2">
    <source>
        <dbReference type="Proteomes" id="UP001152531"/>
    </source>
</evidence>
<dbReference type="Proteomes" id="UP001152531">
    <property type="component" value="Unassembled WGS sequence"/>
</dbReference>
<proteinExistence type="predicted"/>
<gene>
    <name evidence="1" type="ORF">CLIB1444_03S00848</name>
</gene>
<comment type="caution">
    <text evidence="1">The sequence shown here is derived from an EMBL/GenBank/DDBJ whole genome shotgun (WGS) entry which is preliminary data.</text>
</comment>
<dbReference type="EMBL" id="CALSDN010000003">
    <property type="protein sequence ID" value="CAH6719939.1"/>
    <property type="molecule type" value="Genomic_DNA"/>
</dbReference>
<keyword evidence="2" id="KW-1185">Reference proteome</keyword>
<name>A0ACA9Y4T0_9ASCO</name>
<reference evidence="1" key="1">
    <citation type="submission" date="2022-06" db="EMBL/GenBank/DDBJ databases">
        <authorList>
            <person name="Legras J.-L."/>
            <person name="Devillers H."/>
            <person name="Grondin C."/>
        </authorList>
    </citation>
    <scope>NUCLEOTIDE SEQUENCE</scope>
    <source>
        <strain evidence="1">CLIB 1444</strain>
    </source>
</reference>